<accession>A0A6L5QYL1</accession>
<reference evidence="1 2" key="1">
    <citation type="submission" date="2019-11" db="EMBL/GenBank/DDBJ databases">
        <title>Agromyces kandeliae sp. nov., isolated from mangrove soil.</title>
        <authorList>
            <person name="Wang R."/>
        </authorList>
    </citation>
    <scope>NUCLEOTIDE SEQUENCE [LARGE SCALE GENOMIC DNA]</scope>
    <source>
        <strain evidence="1 2">Q22</strain>
    </source>
</reference>
<dbReference type="AlphaFoldDB" id="A0A6L5QYL1"/>
<name>A0A6L5QYL1_9MICO</name>
<evidence type="ECO:0000313" key="2">
    <source>
        <dbReference type="Proteomes" id="UP000476511"/>
    </source>
</evidence>
<proteinExistence type="predicted"/>
<gene>
    <name evidence="1" type="ORF">GJR97_03285</name>
</gene>
<protein>
    <submittedName>
        <fullName evidence="1">Uncharacterized protein</fullName>
    </submittedName>
</protein>
<dbReference type="Proteomes" id="UP000476511">
    <property type="component" value="Unassembled WGS sequence"/>
</dbReference>
<dbReference type="EMBL" id="WKJD01000006">
    <property type="protein sequence ID" value="MRX42743.1"/>
    <property type="molecule type" value="Genomic_DNA"/>
</dbReference>
<organism evidence="1 2">
    <name type="scientific">Agromyces kandeliae</name>
    <dbReference type="NCBI Taxonomy" id="2666141"/>
    <lineage>
        <taxon>Bacteria</taxon>
        <taxon>Bacillati</taxon>
        <taxon>Actinomycetota</taxon>
        <taxon>Actinomycetes</taxon>
        <taxon>Micrococcales</taxon>
        <taxon>Microbacteriaceae</taxon>
        <taxon>Agromyces</taxon>
    </lineage>
</organism>
<dbReference type="PROSITE" id="PS51257">
    <property type="entry name" value="PROKAR_LIPOPROTEIN"/>
    <property type="match status" value="1"/>
</dbReference>
<dbReference type="RefSeq" id="WP_154345081.1">
    <property type="nucleotide sequence ID" value="NZ_WKJD01000006.1"/>
</dbReference>
<evidence type="ECO:0000313" key="1">
    <source>
        <dbReference type="EMBL" id="MRX42743.1"/>
    </source>
</evidence>
<comment type="caution">
    <text evidence="1">The sequence shown here is derived from an EMBL/GenBank/DDBJ whole genome shotgun (WGS) entry which is preliminary data.</text>
</comment>
<keyword evidence="2" id="KW-1185">Reference proteome</keyword>
<sequence>MTRHPRRTGLPDLVLAAGLGIVLSGCATAGEPEPQPSVDPPAASAASTSIADPLASVTAVVIRPQGLDLVDDGGTAVATLSYDDETVQIVEILSSVFGSDARVEEDPGACCEAGRVTDYVWDGFRVIDDHMGHFSDDAERNWIDDDGPDVHDMNVRVAADSAAVGEVAVIAGDGFAIGDDLDVLEGRVDHPGGPDWVQIPLETGPVLGAEVIDDTPNAYSVIVQVAGPGAEPQLVAPVNLGAHAI</sequence>